<dbReference type="AlphaFoldDB" id="A0AAN5LF16"/>
<name>A0AAN5LF16_KLEOX</name>
<evidence type="ECO:0000313" key="2">
    <source>
        <dbReference type="Proteomes" id="UP000856143"/>
    </source>
</evidence>
<organism evidence="1 2">
    <name type="scientific">Klebsiella oxytoca</name>
    <dbReference type="NCBI Taxonomy" id="571"/>
    <lineage>
        <taxon>Bacteria</taxon>
        <taxon>Pseudomonadati</taxon>
        <taxon>Pseudomonadota</taxon>
        <taxon>Gammaproteobacteria</taxon>
        <taxon>Enterobacterales</taxon>
        <taxon>Enterobacteriaceae</taxon>
        <taxon>Klebsiella/Raoultella group</taxon>
        <taxon>Klebsiella</taxon>
    </lineage>
</organism>
<reference evidence="1" key="1">
    <citation type="journal article" date="2018" name="Genome Biol.">
        <title>SKESA: strategic k-mer extension for scrupulous assemblies.</title>
        <authorList>
            <person name="Souvorov A."/>
            <person name="Agarwala R."/>
            <person name="Lipman D.J."/>
        </authorList>
    </citation>
    <scope>NUCLEOTIDE SEQUENCE</scope>
    <source>
        <strain evidence="1">R404</strain>
    </source>
</reference>
<proteinExistence type="predicted"/>
<dbReference type="Proteomes" id="UP000856143">
    <property type="component" value="Unassembled WGS sequence"/>
</dbReference>
<accession>A0AAN5LF16</accession>
<gene>
    <name evidence="1" type="ORF">I8Y21_006182</name>
</gene>
<comment type="caution">
    <text evidence="1">The sequence shown here is derived from an EMBL/GenBank/DDBJ whole genome shotgun (WGS) entry which is preliminary data.</text>
</comment>
<evidence type="ECO:0000313" key="1">
    <source>
        <dbReference type="EMBL" id="HAT1685329.1"/>
    </source>
</evidence>
<dbReference type="EMBL" id="DACSEO010000179">
    <property type="protein sequence ID" value="HAT1685329.1"/>
    <property type="molecule type" value="Genomic_DNA"/>
</dbReference>
<sequence length="198" mass="21945">MTEILSMPERESLPAVHPFNLWKRISLNSDEGYLTLKPNGEPLPFGYGFSFFFMEKTMFLNPARAMSGIANLATKITSTLPAPAREFIRELAVPAGMISVPGQRVISACPRLKAKLHSTPWYSSPAGLHEYKPDVWFDGDCHFYAAVLSRPAGDENAVVTIHSCTNADAPFYRYQDAFRAARKAAVEAATMCTLKPQK</sequence>
<protein>
    <submittedName>
        <fullName evidence="1">Uncharacterized protein</fullName>
    </submittedName>
</protein>
<reference evidence="1" key="2">
    <citation type="submission" date="2020-11" db="EMBL/GenBank/DDBJ databases">
        <authorList>
            <consortium name="NCBI Pathogen Detection Project"/>
        </authorList>
    </citation>
    <scope>NUCLEOTIDE SEQUENCE</scope>
    <source>
        <strain evidence="1">R404</strain>
    </source>
</reference>